<dbReference type="EMBL" id="JBICCN010000411">
    <property type="protein sequence ID" value="KAL3070277.1"/>
    <property type="molecule type" value="Genomic_DNA"/>
</dbReference>
<dbReference type="AlphaFoldDB" id="A0ABD2HXP2"/>
<dbReference type="InterPro" id="IPR006287">
    <property type="entry name" value="DJ-1"/>
</dbReference>
<evidence type="ECO:0000256" key="1">
    <source>
        <dbReference type="ARBA" id="ARBA00004496"/>
    </source>
</evidence>
<evidence type="ECO:0000259" key="5">
    <source>
        <dbReference type="Pfam" id="PF01965"/>
    </source>
</evidence>
<evidence type="ECO:0000313" key="6">
    <source>
        <dbReference type="EMBL" id="KAL3070277.1"/>
    </source>
</evidence>
<evidence type="ECO:0000256" key="2">
    <source>
        <dbReference type="ARBA" id="ARBA00013134"/>
    </source>
</evidence>
<comment type="subcellular location">
    <subcellularLocation>
        <location evidence="1">Cytoplasm</location>
    </subcellularLocation>
</comment>
<dbReference type="GO" id="GO:0005737">
    <property type="term" value="C:cytoplasm"/>
    <property type="evidence" value="ECO:0007669"/>
    <property type="project" value="UniProtKB-SubCell"/>
</dbReference>
<dbReference type="GO" id="GO:0036471">
    <property type="term" value="P:cellular response to glyoxal"/>
    <property type="evidence" value="ECO:0007669"/>
    <property type="project" value="UniProtKB-ARBA"/>
</dbReference>
<dbReference type="NCBIfam" id="TIGR01383">
    <property type="entry name" value="not_thiJ"/>
    <property type="match status" value="1"/>
</dbReference>
<dbReference type="InterPro" id="IPR029062">
    <property type="entry name" value="Class_I_gatase-like"/>
</dbReference>
<evidence type="ECO:0000313" key="7">
    <source>
        <dbReference type="Proteomes" id="UP001620645"/>
    </source>
</evidence>
<dbReference type="InterPro" id="IPR002818">
    <property type="entry name" value="DJ-1/PfpI"/>
</dbReference>
<dbReference type="Pfam" id="PF01965">
    <property type="entry name" value="DJ-1_PfpI"/>
    <property type="match status" value="1"/>
</dbReference>
<evidence type="ECO:0000256" key="3">
    <source>
        <dbReference type="ARBA" id="ARBA00022490"/>
    </source>
</evidence>
<dbReference type="InterPro" id="IPR050325">
    <property type="entry name" value="Prot/Nucl_acid_deglycase"/>
</dbReference>
<dbReference type="FunFam" id="3.40.50.880:FF:000022">
    <property type="entry name" value="protein deglycase DJ-1"/>
    <property type="match status" value="1"/>
</dbReference>
<proteinExistence type="predicted"/>
<dbReference type="GO" id="GO:1903189">
    <property type="term" value="P:glyoxal metabolic process"/>
    <property type="evidence" value="ECO:0007669"/>
    <property type="project" value="UniProtKB-ARBA"/>
</dbReference>
<accession>A0ABD2HXP2</accession>
<gene>
    <name evidence="6" type="ORF">niasHS_016104</name>
</gene>
<dbReference type="PANTHER" id="PTHR48094:SF12">
    <property type="entry name" value="PARKINSON DISEASE PROTEIN 7 HOMOLOG"/>
    <property type="match status" value="1"/>
</dbReference>
<reference evidence="6 7" key="1">
    <citation type="submission" date="2024-10" db="EMBL/GenBank/DDBJ databases">
        <authorList>
            <person name="Kim D."/>
        </authorList>
    </citation>
    <scope>NUCLEOTIDE SEQUENCE [LARGE SCALE GENOMIC DNA]</scope>
    <source>
        <strain evidence="6">Taebaek</strain>
    </source>
</reference>
<protein>
    <recommendedName>
        <fullName evidence="2">D-lactate dehydratase</fullName>
        <ecNumber evidence="2">4.2.1.130</ecNumber>
    </recommendedName>
</protein>
<dbReference type="GO" id="GO:0019172">
    <property type="term" value="F:glyoxalase III activity"/>
    <property type="evidence" value="ECO:0007669"/>
    <property type="project" value="UniProtKB-EC"/>
</dbReference>
<dbReference type="CDD" id="cd03135">
    <property type="entry name" value="GATase1_DJ-1"/>
    <property type="match status" value="1"/>
</dbReference>
<dbReference type="Gene3D" id="3.40.50.880">
    <property type="match status" value="1"/>
</dbReference>
<dbReference type="EC" id="4.2.1.130" evidence="2"/>
<comment type="catalytic activity">
    <reaction evidence="4">
        <text>methylglyoxal + H2O = (R)-lactate + H(+)</text>
        <dbReference type="Rhea" id="RHEA:27754"/>
        <dbReference type="ChEBI" id="CHEBI:15377"/>
        <dbReference type="ChEBI" id="CHEBI:15378"/>
        <dbReference type="ChEBI" id="CHEBI:16004"/>
        <dbReference type="ChEBI" id="CHEBI:17158"/>
        <dbReference type="EC" id="4.2.1.130"/>
    </reaction>
</comment>
<dbReference type="GO" id="GO:1902176">
    <property type="term" value="P:negative regulation of oxidative stress-induced intrinsic apoptotic signaling pathway"/>
    <property type="evidence" value="ECO:0007669"/>
    <property type="project" value="UniProtKB-ARBA"/>
</dbReference>
<evidence type="ECO:0000256" key="4">
    <source>
        <dbReference type="ARBA" id="ARBA00048082"/>
    </source>
</evidence>
<keyword evidence="3" id="KW-0963">Cytoplasm</keyword>
<name>A0ABD2HXP2_HETSC</name>
<comment type="caution">
    <text evidence="6">The sequence shown here is derived from an EMBL/GenBank/DDBJ whole genome shotgun (WGS) entry which is preliminary data.</text>
</comment>
<organism evidence="6 7">
    <name type="scientific">Heterodera schachtii</name>
    <name type="common">Sugarbeet cyst nematode worm</name>
    <name type="synonym">Tylenchus schachtii</name>
    <dbReference type="NCBI Taxonomy" id="97005"/>
    <lineage>
        <taxon>Eukaryota</taxon>
        <taxon>Metazoa</taxon>
        <taxon>Ecdysozoa</taxon>
        <taxon>Nematoda</taxon>
        <taxon>Chromadorea</taxon>
        <taxon>Rhabditida</taxon>
        <taxon>Tylenchina</taxon>
        <taxon>Tylenchomorpha</taxon>
        <taxon>Tylenchoidea</taxon>
        <taxon>Heteroderidae</taxon>
        <taxon>Heteroderinae</taxon>
        <taxon>Heterodera</taxon>
    </lineage>
</organism>
<dbReference type="SUPFAM" id="SSF52317">
    <property type="entry name" value="Class I glutamine amidotransferase-like"/>
    <property type="match status" value="1"/>
</dbReference>
<dbReference type="PANTHER" id="PTHR48094">
    <property type="entry name" value="PROTEIN/NUCLEIC ACID DEGLYCASE DJ-1-RELATED"/>
    <property type="match status" value="1"/>
</dbReference>
<dbReference type="GO" id="GO:0046295">
    <property type="term" value="P:glycolate biosynthetic process"/>
    <property type="evidence" value="ECO:0007669"/>
    <property type="project" value="UniProtKB-ARBA"/>
</dbReference>
<keyword evidence="7" id="KW-1185">Reference proteome</keyword>
<dbReference type="Proteomes" id="UP001620645">
    <property type="component" value="Unassembled WGS sequence"/>
</dbReference>
<sequence length="188" mass="19964">MMTNKTALIIASDGSEDIELIITSDVLRRAGIIVTIAGLQDRAQIELARKAKLQVDALFRDVLDKQYDAVVLPGGQPGSDNLAADPRVGTVLRAHEKAGAIVAAICAAPIAFVAHQIGVGGVLTSYPSVQKTITDAGYTYSDQHKVCVHKNMVTSRGPGTAFDFALKLVELLVDIGKAGEIRRAMLLD</sequence>
<feature type="domain" description="DJ-1/PfpI" evidence="5">
    <location>
        <begin position="5"/>
        <end position="170"/>
    </location>
</feature>